<dbReference type="InterPro" id="IPR037066">
    <property type="entry name" value="Plug_dom_sf"/>
</dbReference>
<evidence type="ECO:0000313" key="20">
    <source>
        <dbReference type="Proteomes" id="UP000481252"/>
    </source>
</evidence>
<gene>
    <name evidence="19" type="ORF">G6N74_11280</name>
</gene>
<keyword evidence="4 14" id="KW-1134">Transmembrane beta strand</keyword>
<feature type="chain" id="PRO_5028828128" evidence="16">
    <location>
        <begin position="20"/>
        <end position="729"/>
    </location>
</feature>
<dbReference type="GO" id="GO:0015344">
    <property type="term" value="F:siderophore uptake transmembrane transporter activity"/>
    <property type="evidence" value="ECO:0007669"/>
    <property type="project" value="TreeGrafter"/>
</dbReference>
<dbReference type="PANTHER" id="PTHR32552:SF68">
    <property type="entry name" value="FERRICHROME OUTER MEMBRANE TRANSPORTER_PHAGE RECEPTOR"/>
    <property type="match status" value="1"/>
</dbReference>
<dbReference type="InterPro" id="IPR012910">
    <property type="entry name" value="Plug_dom"/>
</dbReference>
<feature type="signal peptide" evidence="16">
    <location>
        <begin position="1"/>
        <end position="19"/>
    </location>
</feature>
<evidence type="ECO:0000256" key="14">
    <source>
        <dbReference type="PROSITE-ProRule" id="PRU01360"/>
    </source>
</evidence>
<feature type="domain" description="TonB-dependent receptor plug" evidence="18">
    <location>
        <begin position="77"/>
        <end position="181"/>
    </location>
</feature>
<evidence type="ECO:0000256" key="16">
    <source>
        <dbReference type="SAM" id="SignalP"/>
    </source>
</evidence>
<name>A0A7C9R9S1_9HYPH</name>
<comment type="caution">
    <text evidence="19">The sequence shown here is derived from an EMBL/GenBank/DDBJ whole genome shotgun (WGS) entry which is preliminary data.</text>
</comment>
<dbReference type="InterPro" id="IPR000531">
    <property type="entry name" value="Beta-barrel_TonB"/>
</dbReference>
<evidence type="ECO:0000256" key="7">
    <source>
        <dbReference type="ARBA" id="ARBA00022729"/>
    </source>
</evidence>
<dbReference type="Gene3D" id="2.170.130.10">
    <property type="entry name" value="TonB-dependent receptor, plug domain"/>
    <property type="match status" value="1"/>
</dbReference>
<dbReference type="GO" id="GO:0038023">
    <property type="term" value="F:signaling receptor activity"/>
    <property type="evidence" value="ECO:0007669"/>
    <property type="project" value="InterPro"/>
</dbReference>
<dbReference type="FunFam" id="2.170.130.10:FF:000001">
    <property type="entry name" value="Catecholate siderophore TonB-dependent receptor"/>
    <property type="match status" value="1"/>
</dbReference>
<keyword evidence="3 14" id="KW-0813">Transport</keyword>
<dbReference type="Pfam" id="PF00593">
    <property type="entry name" value="TonB_dep_Rec_b-barrel"/>
    <property type="match status" value="1"/>
</dbReference>
<dbReference type="AlphaFoldDB" id="A0A7C9R9S1"/>
<dbReference type="GO" id="GO:0009279">
    <property type="term" value="C:cell outer membrane"/>
    <property type="evidence" value="ECO:0007669"/>
    <property type="project" value="UniProtKB-SubCell"/>
</dbReference>
<keyword evidence="8" id="KW-0408">Iron</keyword>
<keyword evidence="11 14" id="KW-0472">Membrane</keyword>
<evidence type="ECO:0000256" key="8">
    <source>
        <dbReference type="ARBA" id="ARBA00023004"/>
    </source>
</evidence>
<evidence type="ECO:0000313" key="19">
    <source>
        <dbReference type="EMBL" id="NGN41653.1"/>
    </source>
</evidence>
<proteinExistence type="inferred from homology"/>
<reference evidence="19 20" key="1">
    <citation type="submission" date="2020-02" db="EMBL/GenBank/DDBJ databases">
        <title>Genome sequence of the type strain CGMCC 1.15528 of Mesorhizobium zhangyense.</title>
        <authorList>
            <person name="Gao J."/>
            <person name="Sun J."/>
        </authorList>
    </citation>
    <scope>NUCLEOTIDE SEQUENCE [LARGE SCALE GENOMIC DNA]</scope>
    <source>
        <strain evidence="19 20">CGMCC 1.15528</strain>
    </source>
</reference>
<dbReference type="CDD" id="cd01347">
    <property type="entry name" value="ligand_gated_channel"/>
    <property type="match status" value="1"/>
</dbReference>
<keyword evidence="10 15" id="KW-0798">TonB box</keyword>
<evidence type="ECO:0000256" key="13">
    <source>
        <dbReference type="ARBA" id="ARBA00023237"/>
    </source>
</evidence>
<comment type="similarity">
    <text evidence="2 14 15">Belongs to the TonB-dependent receptor family.</text>
</comment>
<dbReference type="Pfam" id="PF07715">
    <property type="entry name" value="Plug"/>
    <property type="match status" value="1"/>
</dbReference>
<dbReference type="InterPro" id="IPR039426">
    <property type="entry name" value="TonB-dep_rcpt-like"/>
</dbReference>
<dbReference type="FunFam" id="2.40.170.20:FF:000005">
    <property type="entry name" value="TonB-dependent siderophore receptor"/>
    <property type="match status" value="1"/>
</dbReference>
<evidence type="ECO:0000256" key="1">
    <source>
        <dbReference type="ARBA" id="ARBA00004571"/>
    </source>
</evidence>
<dbReference type="Gene3D" id="2.40.170.20">
    <property type="entry name" value="TonB-dependent receptor, beta-barrel domain"/>
    <property type="match status" value="1"/>
</dbReference>
<protein>
    <submittedName>
        <fullName evidence="19">TonB-dependent siderophore receptor</fullName>
    </submittedName>
</protein>
<keyword evidence="9" id="KW-0406">Ion transport</keyword>
<dbReference type="InterPro" id="IPR036942">
    <property type="entry name" value="Beta-barrel_TonB_sf"/>
</dbReference>
<comment type="subcellular location">
    <subcellularLocation>
        <location evidence="1 14">Cell outer membrane</location>
        <topology evidence="1 14">Multi-pass membrane protein</topology>
    </subcellularLocation>
</comment>
<dbReference type="GO" id="GO:0015891">
    <property type="term" value="P:siderophore transport"/>
    <property type="evidence" value="ECO:0007669"/>
    <property type="project" value="InterPro"/>
</dbReference>
<evidence type="ECO:0000256" key="15">
    <source>
        <dbReference type="RuleBase" id="RU003357"/>
    </source>
</evidence>
<keyword evidence="12 19" id="KW-0675">Receptor</keyword>
<dbReference type="EMBL" id="JAAKZG010000004">
    <property type="protein sequence ID" value="NGN41653.1"/>
    <property type="molecule type" value="Genomic_DNA"/>
</dbReference>
<keyword evidence="6 14" id="KW-0812">Transmembrane</keyword>
<evidence type="ECO:0000259" key="18">
    <source>
        <dbReference type="Pfam" id="PF07715"/>
    </source>
</evidence>
<evidence type="ECO:0000256" key="10">
    <source>
        <dbReference type="ARBA" id="ARBA00023077"/>
    </source>
</evidence>
<keyword evidence="5" id="KW-0410">Iron transport</keyword>
<feature type="domain" description="TonB-dependent receptor-like beta-barrel" evidence="17">
    <location>
        <begin position="254"/>
        <end position="697"/>
    </location>
</feature>
<evidence type="ECO:0000256" key="9">
    <source>
        <dbReference type="ARBA" id="ARBA00023065"/>
    </source>
</evidence>
<dbReference type="RefSeq" id="WP_165117292.1">
    <property type="nucleotide sequence ID" value="NZ_JAAKZG010000004.1"/>
</dbReference>
<evidence type="ECO:0000256" key="5">
    <source>
        <dbReference type="ARBA" id="ARBA00022496"/>
    </source>
</evidence>
<evidence type="ECO:0000256" key="2">
    <source>
        <dbReference type="ARBA" id="ARBA00009810"/>
    </source>
</evidence>
<dbReference type="PANTHER" id="PTHR32552">
    <property type="entry name" value="FERRICHROME IRON RECEPTOR-RELATED"/>
    <property type="match status" value="1"/>
</dbReference>
<evidence type="ECO:0000256" key="3">
    <source>
        <dbReference type="ARBA" id="ARBA00022448"/>
    </source>
</evidence>
<dbReference type="Proteomes" id="UP000481252">
    <property type="component" value="Unassembled WGS sequence"/>
</dbReference>
<evidence type="ECO:0000259" key="17">
    <source>
        <dbReference type="Pfam" id="PF00593"/>
    </source>
</evidence>
<accession>A0A7C9R9S1</accession>
<evidence type="ECO:0000256" key="12">
    <source>
        <dbReference type="ARBA" id="ARBA00023170"/>
    </source>
</evidence>
<keyword evidence="20" id="KW-1185">Reference proteome</keyword>
<dbReference type="NCBIfam" id="TIGR01783">
    <property type="entry name" value="TonB-siderophor"/>
    <property type="match status" value="1"/>
</dbReference>
<organism evidence="19 20">
    <name type="scientific">Mesorhizobium zhangyense</name>
    <dbReference type="NCBI Taxonomy" id="1776730"/>
    <lineage>
        <taxon>Bacteria</taxon>
        <taxon>Pseudomonadati</taxon>
        <taxon>Pseudomonadota</taxon>
        <taxon>Alphaproteobacteria</taxon>
        <taxon>Hyphomicrobiales</taxon>
        <taxon>Phyllobacteriaceae</taxon>
        <taxon>Mesorhizobium</taxon>
    </lineage>
</organism>
<evidence type="ECO:0000256" key="4">
    <source>
        <dbReference type="ARBA" id="ARBA00022452"/>
    </source>
</evidence>
<keyword evidence="7 16" id="KW-0732">Signal</keyword>
<dbReference type="InterPro" id="IPR010105">
    <property type="entry name" value="TonB_sidphr_rcpt"/>
</dbReference>
<sequence length="729" mass="79728">MLVSTVLGLGVLTSPAAFAQQASSANGDQNSGNGAASGGAIVLDQVTIESRVENAWGPVDGYVASRSATGSKTDTPLIETPQSISVVTADQMEAQRVESLGNALRYTPGVSGEMWGNDTRGSGLQVRGFDAWDEIFFKDGLRLKGSAFVSFLSLEPYGAERIEILHGPASVLYGQNSPGGIINYVSKRPTGETFREIEVSAGSFDRYQTQFDMGGKIDEAGVLSYRLTGLLRDGNIDVDFVNDDRIFIAPSLKWQPDEDTSLTVLGTYQRNKGGWGIQFLPAEGTVFPGLGGKRLPNNIFVGEPAFDEFNPTFAMLGYEFEHRVNETWQVRQNARYSYLYNGEQFGVFGGGANPNPDLEPGLDPDGHTYHRYVDAGRSKFGNFAIDNQAQATFDTGPLAHTLLMGLDYQYTDYSDWGAGGDIAPLDDIFNPVYGAPIGELTPYMDVDARQWQVGLYAQDQIKYENWVLSFGGRQDWTQSKSFDKLEGGESEQSDSAFTGRVGLVYLSDIGLAPYVSYSTSFMPEIGTNNEGEAFKPETGEQYEIGVKYQPVGWNSFVTVSAFDLTRENVTRSYGNDTFQTGKIRSRGIELEGVASLDSGWDIKLAYAYIDMKIVDDGDGTGGNTPYGVPQHRLSLWGDYTFRSGMLEGFGGGAGLRYIGSSFGDDANSFEVPAATLVDAAVHYDWKNMKFQLNASNLFDKQYVTSCYSRSSGCFYGEGRKITGSVKYRW</sequence>
<keyword evidence="13 14" id="KW-0998">Cell outer membrane</keyword>
<dbReference type="SUPFAM" id="SSF56935">
    <property type="entry name" value="Porins"/>
    <property type="match status" value="1"/>
</dbReference>
<evidence type="ECO:0000256" key="6">
    <source>
        <dbReference type="ARBA" id="ARBA00022692"/>
    </source>
</evidence>
<evidence type="ECO:0000256" key="11">
    <source>
        <dbReference type="ARBA" id="ARBA00023136"/>
    </source>
</evidence>
<dbReference type="PROSITE" id="PS52016">
    <property type="entry name" value="TONB_DEPENDENT_REC_3"/>
    <property type="match status" value="1"/>
</dbReference>